<evidence type="ECO:0000313" key="1">
    <source>
        <dbReference type="EMBL" id="RPB04696.1"/>
    </source>
</evidence>
<evidence type="ECO:0000313" key="2">
    <source>
        <dbReference type="Proteomes" id="UP000276215"/>
    </source>
</evidence>
<sequence>MIDLPVMTTLEEQGHSSENPGRCSPFPNKRPILMTIQVYLYLQGLTEHLIPQIKDLITLLLMLTL</sequence>
<gene>
    <name evidence="1" type="ORF">L873DRAFT_1799083</name>
</gene>
<protein>
    <submittedName>
        <fullName evidence="1">Uncharacterized protein</fullName>
    </submittedName>
</protein>
<feature type="non-terminal residue" evidence="1">
    <location>
        <position position="1"/>
    </location>
</feature>
<reference evidence="1 2" key="1">
    <citation type="journal article" date="2018" name="Nat. Ecol. Evol.">
        <title>Pezizomycetes genomes reveal the molecular basis of ectomycorrhizal truffle lifestyle.</title>
        <authorList>
            <person name="Murat C."/>
            <person name="Payen T."/>
            <person name="Noel B."/>
            <person name="Kuo A."/>
            <person name="Morin E."/>
            <person name="Chen J."/>
            <person name="Kohler A."/>
            <person name="Krizsan K."/>
            <person name="Balestrini R."/>
            <person name="Da Silva C."/>
            <person name="Montanini B."/>
            <person name="Hainaut M."/>
            <person name="Levati E."/>
            <person name="Barry K.W."/>
            <person name="Belfiori B."/>
            <person name="Cichocki N."/>
            <person name="Clum A."/>
            <person name="Dockter R.B."/>
            <person name="Fauchery L."/>
            <person name="Guy J."/>
            <person name="Iotti M."/>
            <person name="Le Tacon F."/>
            <person name="Lindquist E.A."/>
            <person name="Lipzen A."/>
            <person name="Malagnac F."/>
            <person name="Mello A."/>
            <person name="Molinier V."/>
            <person name="Miyauchi S."/>
            <person name="Poulain J."/>
            <person name="Riccioni C."/>
            <person name="Rubini A."/>
            <person name="Sitrit Y."/>
            <person name="Splivallo R."/>
            <person name="Traeger S."/>
            <person name="Wang M."/>
            <person name="Zifcakova L."/>
            <person name="Wipf D."/>
            <person name="Zambonelli A."/>
            <person name="Paolocci F."/>
            <person name="Nowrousian M."/>
            <person name="Ottonello S."/>
            <person name="Baldrian P."/>
            <person name="Spatafora J.W."/>
            <person name="Henrissat B."/>
            <person name="Nagy L.G."/>
            <person name="Aury J.M."/>
            <person name="Wincker P."/>
            <person name="Grigoriev I.V."/>
            <person name="Bonfante P."/>
            <person name="Martin F.M."/>
        </authorList>
    </citation>
    <scope>NUCLEOTIDE SEQUENCE [LARGE SCALE GENOMIC DNA]</scope>
    <source>
        <strain evidence="1 2">120613-1</strain>
    </source>
</reference>
<proteinExistence type="predicted"/>
<dbReference type="Proteomes" id="UP000276215">
    <property type="component" value="Unassembled WGS sequence"/>
</dbReference>
<dbReference type="AlphaFoldDB" id="A0A3N4K268"/>
<organism evidence="1 2">
    <name type="scientific">Choiromyces venosus 120613-1</name>
    <dbReference type="NCBI Taxonomy" id="1336337"/>
    <lineage>
        <taxon>Eukaryota</taxon>
        <taxon>Fungi</taxon>
        <taxon>Dikarya</taxon>
        <taxon>Ascomycota</taxon>
        <taxon>Pezizomycotina</taxon>
        <taxon>Pezizomycetes</taxon>
        <taxon>Pezizales</taxon>
        <taxon>Tuberaceae</taxon>
        <taxon>Choiromyces</taxon>
    </lineage>
</organism>
<dbReference type="EMBL" id="ML120357">
    <property type="protein sequence ID" value="RPB04696.1"/>
    <property type="molecule type" value="Genomic_DNA"/>
</dbReference>
<keyword evidence="2" id="KW-1185">Reference proteome</keyword>
<name>A0A3N4K268_9PEZI</name>
<accession>A0A3N4K268</accession>